<protein>
    <recommendedName>
        <fullName evidence="4">Acyltransferase</fullName>
    </recommendedName>
</protein>
<feature type="region of interest" description="Disordered" evidence="1">
    <location>
        <begin position="1"/>
        <end position="28"/>
    </location>
</feature>
<reference evidence="2" key="1">
    <citation type="submission" date="2023-05" db="EMBL/GenBank/DDBJ databases">
        <title>Cataloging the Phylogenetic Diversity of Human Bladder Bacteria.</title>
        <authorList>
            <person name="Du J."/>
        </authorList>
    </citation>
    <scope>NUCLEOTIDE SEQUENCE</scope>
    <source>
        <strain evidence="2">UMB9978</strain>
    </source>
</reference>
<dbReference type="RefSeq" id="WP_285325906.1">
    <property type="nucleotide sequence ID" value="NZ_JASODW010000001.1"/>
</dbReference>
<name>A0AAP4FHD9_9MICC</name>
<evidence type="ECO:0000313" key="2">
    <source>
        <dbReference type="EMBL" id="MDK6274245.1"/>
    </source>
</evidence>
<dbReference type="InterPro" id="IPR011004">
    <property type="entry name" value="Trimer_LpxA-like_sf"/>
</dbReference>
<sequence length="218" mass="22726">MKQHNSDNVSFNGGASENASANHHDFHTSPLDSRGNFVAHHNTLPDDAVLTFEGRNNRVVIDGSVPLTGLKAHFLGDNGQLVIGSSDQGLNIEVVVAENANVVIGENVATDGALTINTVPEARVAIGSGCYFRTEASIDADAAASLDASSANVVTIEDRVLVTGSATQFRAGAHVGAGSVLEMTPIIDEAIPEASLVRGLPATVVRKASWSREHLPRG</sequence>
<dbReference type="Gene3D" id="2.160.10.10">
    <property type="entry name" value="Hexapeptide repeat proteins"/>
    <property type="match status" value="1"/>
</dbReference>
<evidence type="ECO:0000256" key="1">
    <source>
        <dbReference type="SAM" id="MobiDB-lite"/>
    </source>
</evidence>
<dbReference type="Proteomes" id="UP001240483">
    <property type="component" value="Unassembled WGS sequence"/>
</dbReference>
<evidence type="ECO:0008006" key="4">
    <source>
        <dbReference type="Google" id="ProtNLM"/>
    </source>
</evidence>
<feature type="compositionally biased region" description="Polar residues" evidence="1">
    <location>
        <begin position="1"/>
        <end position="21"/>
    </location>
</feature>
<dbReference type="AlphaFoldDB" id="A0AAP4FHD9"/>
<gene>
    <name evidence="2" type="ORF">QP116_00500</name>
</gene>
<accession>A0AAP4FHD9</accession>
<evidence type="ECO:0000313" key="3">
    <source>
        <dbReference type="Proteomes" id="UP001240483"/>
    </source>
</evidence>
<organism evidence="2 3">
    <name type="scientific">Pseudoglutamicibacter cumminsii</name>
    <dbReference type="NCBI Taxonomy" id="156979"/>
    <lineage>
        <taxon>Bacteria</taxon>
        <taxon>Bacillati</taxon>
        <taxon>Actinomycetota</taxon>
        <taxon>Actinomycetes</taxon>
        <taxon>Micrococcales</taxon>
        <taxon>Micrococcaceae</taxon>
        <taxon>Pseudoglutamicibacter</taxon>
    </lineage>
</organism>
<dbReference type="SUPFAM" id="SSF51161">
    <property type="entry name" value="Trimeric LpxA-like enzymes"/>
    <property type="match status" value="1"/>
</dbReference>
<comment type="caution">
    <text evidence="2">The sequence shown here is derived from an EMBL/GenBank/DDBJ whole genome shotgun (WGS) entry which is preliminary data.</text>
</comment>
<proteinExistence type="predicted"/>
<dbReference type="EMBL" id="JASODW010000001">
    <property type="protein sequence ID" value="MDK6274245.1"/>
    <property type="molecule type" value="Genomic_DNA"/>
</dbReference>